<dbReference type="EMBL" id="JAHFXF010001916">
    <property type="protein sequence ID" value="KAG9661671.1"/>
    <property type="molecule type" value="Genomic_DNA"/>
</dbReference>
<comment type="caution">
    <text evidence="2">The sequence shown here is derived from an EMBL/GenBank/DDBJ whole genome shotgun (WGS) entry which is preliminary data.</text>
</comment>
<evidence type="ECO:0000313" key="3">
    <source>
        <dbReference type="Proteomes" id="UP000779574"/>
    </source>
</evidence>
<feature type="non-terminal residue" evidence="2">
    <location>
        <position position="317"/>
    </location>
</feature>
<dbReference type="PANTHER" id="PTHR17695">
    <property type="entry name" value="SMALL SUBUNIT PROCESSOME COMPONENT 20 HOMOLOG"/>
    <property type="match status" value="1"/>
</dbReference>
<feature type="compositionally biased region" description="Basic residues" evidence="1">
    <location>
        <begin position="24"/>
        <end position="39"/>
    </location>
</feature>
<gene>
    <name evidence="2" type="ORF">KCU76_g19290</name>
</gene>
<dbReference type="Proteomes" id="UP000779574">
    <property type="component" value="Unassembled WGS sequence"/>
</dbReference>
<dbReference type="AlphaFoldDB" id="A0A9P8DWU8"/>
<dbReference type="InterPro" id="IPR011989">
    <property type="entry name" value="ARM-like"/>
</dbReference>
<dbReference type="SUPFAM" id="SSF48371">
    <property type="entry name" value="ARM repeat"/>
    <property type="match status" value="1"/>
</dbReference>
<reference evidence="2" key="1">
    <citation type="journal article" date="2021" name="J Fungi (Basel)">
        <title>Virulence traits and population genomics of the black yeast Aureobasidium melanogenum.</title>
        <authorList>
            <person name="Cernosa A."/>
            <person name="Sun X."/>
            <person name="Gostincar C."/>
            <person name="Fang C."/>
            <person name="Gunde-Cimerman N."/>
            <person name="Song Z."/>
        </authorList>
    </citation>
    <scope>NUCLEOTIDE SEQUENCE</scope>
    <source>
        <strain evidence="2">EXF-9911</strain>
    </source>
</reference>
<dbReference type="GO" id="GO:0030686">
    <property type="term" value="C:90S preribosome"/>
    <property type="evidence" value="ECO:0007669"/>
    <property type="project" value="TreeGrafter"/>
</dbReference>
<accession>A0A9P8DWU8</accession>
<dbReference type="InterPro" id="IPR016024">
    <property type="entry name" value="ARM-type_fold"/>
</dbReference>
<name>A0A9P8DWU8_AURME</name>
<protein>
    <submittedName>
        <fullName evidence="2">HEAT repeat protein</fullName>
    </submittedName>
</protein>
<feature type="compositionally biased region" description="Polar residues" evidence="1">
    <location>
        <begin position="1"/>
        <end position="12"/>
    </location>
</feature>
<organism evidence="2 3">
    <name type="scientific">Aureobasidium melanogenum</name>
    <name type="common">Aureobasidium pullulans var. melanogenum</name>
    <dbReference type="NCBI Taxonomy" id="46634"/>
    <lineage>
        <taxon>Eukaryota</taxon>
        <taxon>Fungi</taxon>
        <taxon>Dikarya</taxon>
        <taxon>Ascomycota</taxon>
        <taxon>Pezizomycotina</taxon>
        <taxon>Dothideomycetes</taxon>
        <taxon>Dothideomycetidae</taxon>
        <taxon>Dothideales</taxon>
        <taxon>Saccotheciaceae</taxon>
        <taxon>Aureobasidium</taxon>
    </lineage>
</organism>
<dbReference type="PANTHER" id="PTHR17695:SF11">
    <property type="entry name" value="SMALL SUBUNIT PROCESSOME COMPONENT 20 HOMOLOG"/>
    <property type="match status" value="1"/>
</dbReference>
<dbReference type="GO" id="GO:0032040">
    <property type="term" value="C:small-subunit processome"/>
    <property type="evidence" value="ECO:0007669"/>
    <property type="project" value="TreeGrafter"/>
</dbReference>
<evidence type="ECO:0000256" key="1">
    <source>
        <dbReference type="SAM" id="MobiDB-lite"/>
    </source>
</evidence>
<feature type="region of interest" description="Disordered" evidence="1">
    <location>
        <begin position="1"/>
        <end position="39"/>
    </location>
</feature>
<sequence>MAGMSRNTASSGPKSAKAATKVVKTQKKTKSTPSSRRHHFEGFAQRISKLKIDPIRRTRRGVGAEGAHELEGEASYFRTALDEWKDLNLSENFTNFAKNVYNISDSLPMVIFHEETIMDNLITYITKGDVMSLEPLLALLSHFAHDLDVRFEKHFQRAVATVAHVAATNAEPEVVEWSFTCLAWLFKYLSRLLVPDLRPLYDLLSPYLGKQKQKPYVIRFAAEAMSFLVRKAGTTYHKSREPLDTIVEHMLNDFAENKTASDDLYSQGLMTLFTESIKGVQGTLHSGGNTVLQCLTRFCFNADHSEFLKGRSLQILR</sequence>
<reference evidence="2" key="2">
    <citation type="submission" date="2021-08" db="EMBL/GenBank/DDBJ databases">
        <authorList>
            <person name="Gostincar C."/>
            <person name="Sun X."/>
            <person name="Song Z."/>
            <person name="Gunde-Cimerman N."/>
        </authorList>
    </citation>
    <scope>NUCLEOTIDE SEQUENCE</scope>
    <source>
        <strain evidence="2">EXF-9911</strain>
    </source>
</reference>
<proteinExistence type="predicted"/>
<dbReference type="InterPro" id="IPR052575">
    <property type="entry name" value="SSU_processome_comp_20"/>
</dbReference>
<dbReference type="Gene3D" id="1.25.10.10">
    <property type="entry name" value="Leucine-rich Repeat Variant"/>
    <property type="match status" value="1"/>
</dbReference>
<evidence type="ECO:0000313" key="2">
    <source>
        <dbReference type="EMBL" id="KAG9661671.1"/>
    </source>
</evidence>
<feature type="compositionally biased region" description="Low complexity" evidence="1">
    <location>
        <begin position="13"/>
        <end position="23"/>
    </location>
</feature>